<evidence type="ECO:0000313" key="5">
    <source>
        <dbReference type="EMBL" id="KAF4146979.1"/>
    </source>
</evidence>
<comment type="caution">
    <text evidence="4">The sequence shown here is derived from an EMBL/GenBank/DDBJ whole genome shotgun (WGS) entry which is preliminary data.</text>
</comment>
<dbReference type="InterPro" id="IPR000836">
    <property type="entry name" value="PRTase_dom"/>
</dbReference>
<evidence type="ECO:0000259" key="3">
    <source>
        <dbReference type="Pfam" id="PF14681"/>
    </source>
</evidence>
<feature type="compositionally biased region" description="Polar residues" evidence="1">
    <location>
        <begin position="44"/>
        <end position="54"/>
    </location>
</feature>
<evidence type="ECO:0000259" key="2">
    <source>
        <dbReference type="Pfam" id="PF04218"/>
    </source>
</evidence>
<dbReference type="SUPFAM" id="SSF53271">
    <property type="entry name" value="PRTase-like"/>
    <property type="match status" value="1"/>
</dbReference>
<dbReference type="InterPro" id="IPR007889">
    <property type="entry name" value="HTH_Psq"/>
</dbReference>
<protein>
    <submittedName>
        <fullName evidence="4">Uracil phosphoribosyltransferase</fullName>
    </submittedName>
</protein>
<dbReference type="Gene3D" id="1.10.10.60">
    <property type="entry name" value="Homeodomain-like"/>
    <property type="match status" value="1"/>
</dbReference>
<organism evidence="4 6">
    <name type="scientific">Phytophthora infestans</name>
    <name type="common">Potato late blight agent</name>
    <name type="synonym">Botrytis infestans</name>
    <dbReference type="NCBI Taxonomy" id="4787"/>
    <lineage>
        <taxon>Eukaryota</taxon>
        <taxon>Sar</taxon>
        <taxon>Stramenopiles</taxon>
        <taxon>Oomycota</taxon>
        <taxon>Peronosporomycetes</taxon>
        <taxon>Peronosporales</taxon>
        <taxon>Peronosporaceae</taxon>
        <taxon>Phytophthora</taxon>
    </lineage>
</organism>
<dbReference type="Pfam" id="PF14681">
    <property type="entry name" value="UPRTase"/>
    <property type="match status" value="1"/>
</dbReference>
<feature type="domain" description="HTH psq-type" evidence="2">
    <location>
        <begin position="71"/>
        <end position="109"/>
    </location>
</feature>
<accession>A0A833TA15</accession>
<feature type="region of interest" description="Disordered" evidence="1">
    <location>
        <begin position="19"/>
        <end position="67"/>
    </location>
</feature>
<evidence type="ECO:0000256" key="1">
    <source>
        <dbReference type="SAM" id="MobiDB-lite"/>
    </source>
</evidence>
<reference evidence="4" key="1">
    <citation type="submission" date="2020-04" db="EMBL/GenBank/DDBJ databases">
        <title>Hybrid Assembly of Korean Phytophthora infestans isolates.</title>
        <authorList>
            <person name="Prokchorchik M."/>
            <person name="Lee Y."/>
            <person name="Seo J."/>
            <person name="Cho J.-H."/>
            <person name="Park Y.-E."/>
            <person name="Jang D.-C."/>
            <person name="Im J.-S."/>
            <person name="Choi J.-G."/>
            <person name="Park H.-J."/>
            <person name="Lee G.-B."/>
            <person name="Lee Y.-G."/>
            <person name="Hong S.-Y."/>
            <person name="Cho K."/>
            <person name="Sohn K.H."/>
        </authorList>
    </citation>
    <scope>NUCLEOTIDE SEQUENCE</scope>
    <source>
        <strain evidence="4">KR_1_A1</strain>
        <strain evidence="5">KR_2_A2</strain>
    </source>
</reference>
<dbReference type="Pfam" id="PF04218">
    <property type="entry name" value="CENP-B_N"/>
    <property type="match status" value="1"/>
</dbReference>
<dbReference type="AlphaFoldDB" id="A0A833TA15"/>
<feature type="domain" description="Phosphoribosyltransferase" evidence="3">
    <location>
        <begin position="167"/>
        <end position="339"/>
    </location>
</feature>
<gene>
    <name evidence="4" type="ORF">GN244_ATG10881</name>
    <name evidence="5" type="ORF">GN958_ATG03866</name>
</gene>
<keyword evidence="6" id="KW-1185">Reference proteome</keyword>
<feature type="region of interest" description="Disordered" evidence="1">
    <location>
        <begin position="110"/>
        <end position="133"/>
    </location>
</feature>
<evidence type="ECO:0000313" key="6">
    <source>
        <dbReference type="Proteomes" id="UP000602510"/>
    </source>
</evidence>
<dbReference type="EMBL" id="WSZM01000252">
    <property type="protein sequence ID" value="KAF4037031.1"/>
    <property type="molecule type" value="Genomic_DNA"/>
</dbReference>
<dbReference type="GO" id="GO:0003677">
    <property type="term" value="F:DNA binding"/>
    <property type="evidence" value="ECO:0007669"/>
    <property type="project" value="InterPro"/>
</dbReference>
<name>A0A833TA15_PHYIN</name>
<dbReference type="EMBL" id="JAACNO010000540">
    <property type="protein sequence ID" value="KAF4146979.1"/>
    <property type="molecule type" value="Genomic_DNA"/>
</dbReference>
<sequence>METRPVFTAQRDYTSRVVVPLTGKRRTPDGFQTEFESKRPAFDSPQQRPASPVSSKRKQRKPPNYLRHGDRCSIIKRVADGEPQASLAREFGVTRAAVCQMYKNRAEILSRDNEPEQLSPYPTAPPQASITQGTPTAINRSKVKGIRPSSTNRTGASVLPALTSRSKRVEGLLRRLRDERTNPVDSRRAAARLTFILLEETLASFDYQQDDDDDGAFSGATFCAVTIGDESTSFLTAFRQIDPHGSTGQIHVKPEHAGSHRNWQLEYLDVPDNITDFDVLLFSTSANGGAECKAIEALQRIGVLESRISLVMVVCSSHGYEKISTRYPRIKILAAAIGDQSTLRRDQLPRNLVPTPRALVSNESSFS</sequence>
<dbReference type="Proteomes" id="UP000704712">
    <property type="component" value="Unassembled WGS sequence"/>
</dbReference>
<keyword evidence="4" id="KW-0808">Transferase</keyword>
<proteinExistence type="predicted"/>
<evidence type="ECO:0000313" key="4">
    <source>
        <dbReference type="EMBL" id="KAF4037031.1"/>
    </source>
</evidence>
<keyword evidence="4" id="KW-0328">Glycosyltransferase</keyword>
<dbReference type="Gene3D" id="3.40.50.2020">
    <property type="match status" value="1"/>
</dbReference>
<dbReference type="InterPro" id="IPR029057">
    <property type="entry name" value="PRTase-like"/>
</dbReference>
<dbReference type="Proteomes" id="UP000602510">
    <property type="component" value="Unassembled WGS sequence"/>
</dbReference>
<dbReference type="GO" id="GO:0016757">
    <property type="term" value="F:glycosyltransferase activity"/>
    <property type="evidence" value="ECO:0007669"/>
    <property type="project" value="UniProtKB-KW"/>
</dbReference>